<organism evidence="1">
    <name type="scientific">Rhizophora mucronata</name>
    <name type="common">Asiatic mangrove</name>
    <dbReference type="NCBI Taxonomy" id="61149"/>
    <lineage>
        <taxon>Eukaryota</taxon>
        <taxon>Viridiplantae</taxon>
        <taxon>Streptophyta</taxon>
        <taxon>Embryophyta</taxon>
        <taxon>Tracheophyta</taxon>
        <taxon>Spermatophyta</taxon>
        <taxon>Magnoliopsida</taxon>
        <taxon>eudicotyledons</taxon>
        <taxon>Gunneridae</taxon>
        <taxon>Pentapetalae</taxon>
        <taxon>rosids</taxon>
        <taxon>fabids</taxon>
        <taxon>Malpighiales</taxon>
        <taxon>Rhizophoraceae</taxon>
        <taxon>Rhizophora</taxon>
    </lineage>
</organism>
<dbReference type="EMBL" id="GGEC01084368">
    <property type="protein sequence ID" value="MBX64852.1"/>
    <property type="molecule type" value="Transcribed_RNA"/>
</dbReference>
<evidence type="ECO:0000313" key="1">
    <source>
        <dbReference type="EMBL" id="MBX64852.1"/>
    </source>
</evidence>
<protein>
    <submittedName>
        <fullName evidence="1">Uncharacterized protein</fullName>
    </submittedName>
</protein>
<name>A0A2P2QCX9_RHIMU</name>
<proteinExistence type="predicted"/>
<accession>A0A2P2QCX9</accession>
<dbReference type="AlphaFoldDB" id="A0A2P2QCX9"/>
<reference evidence="1" key="1">
    <citation type="submission" date="2018-02" db="EMBL/GenBank/DDBJ databases">
        <title>Rhizophora mucronata_Transcriptome.</title>
        <authorList>
            <person name="Meera S.P."/>
            <person name="Sreeshan A."/>
            <person name="Augustine A."/>
        </authorList>
    </citation>
    <scope>NUCLEOTIDE SEQUENCE</scope>
    <source>
        <tissue evidence="1">Leaf</tissue>
    </source>
</reference>
<sequence>MPVHIVGLRHLSAFYGQIQYLQLSSYHCCLGQMNSSKSSRLFSCCCLIGFTRA</sequence>